<keyword evidence="3" id="KW-0677">Repeat</keyword>
<dbReference type="AlphaFoldDB" id="E1ZR02"/>
<dbReference type="EMBL" id="GL433860">
    <property type="protein sequence ID" value="EFN51879.1"/>
    <property type="molecule type" value="Genomic_DNA"/>
</dbReference>
<sequence>MEMPCPAAAITTAAVALAPVVIGAPGLVQQLILSHLTLRDKLNLGANCTTLQQDSLAWFGQPVTVGRPSMIGAASLAAWLPGEAPAAISPEVAQGNWRTLCGLTALKRLTLDHCRLQQLPDAASNLTALTHLELISNHEASALAPLSALLQLEHLELDSCGLTAVPAHLSALTRLRHLHLENNRDLVGGWHHLSALPRLQNLILSGIANSADVAAELPELPALTRLSCYNINFANEAVGGWQSLHRLTGLETLSLYSCSIHRLPEVLPHLTALTRLRIINDNLSGLEPLSALQQLRHLELENCRLGAVPEQLSVLTALTWLGLAQNRDLTGGGWEHLLPLTRLRTLTLWSVPRPDGIPPEVAALQDLNPLKILC</sequence>
<evidence type="ECO:0000256" key="2">
    <source>
        <dbReference type="ARBA" id="ARBA00022614"/>
    </source>
</evidence>
<dbReference type="SMART" id="SM00369">
    <property type="entry name" value="LRR_TYP"/>
    <property type="match status" value="4"/>
</dbReference>
<dbReference type="KEGG" id="cvr:CHLNCDRAFT_54895"/>
<keyword evidence="5" id="KW-1185">Reference proteome</keyword>
<reference evidence="4 5" key="1">
    <citation type="journal article" date="2010" name="Plant Cell">
        <title>The Chlorella variabilis NC64A genome reveals adaptation to photosymbiosis, coevolution with viruses, and cryptic sex.</title>
        <authorList>
            <person name="Blanc G."/>
            <person name="Duncan G."/>
            <person name="Agarkova I."/>
            <person name="Borodovsky M."/>
            <person name="Gurnon J."/>
            <person name="Kuo A."/>
            <person name="Lindquist E."/>
            <person name="Lucas S."/>
            <person name="Pangilinan J."/>
            <person name="Polle J."/>
            <person name="Salamov A."/>
            <person name="Terry A."/>
            <person name="Yamada T."/>
            <person name="Dunigan D.D."/>
            <person name="Grigoriev I.V."/>
            <person name="Claverie J.M."/>
            <person name="Van Etten J.L."/>
        </authorList>
    </citation>
    <scope>NUCLEOTIDE SEQUENCE [LARGE SCALE GENOMIC DNA]</scope>
    <source>
        <strain evidence="4 5">NC64A</strain>
    </source>
</reference>
<dbReference type="Proteomes" id="UP000008141">
    <property type="component" value="Unassembled WGS sequence"/>
</dbReference>
<name>E1ZR02_CHLVA</name>
<organism evidence="5">
    <name type="scientific">Chlorella variabilis</name>
    <name type="common">Green alga</name>
    <dbReference type="NCBI Taxonomy" id="554065"/>
    <lineage>
        <taxon>Eukaryota</taxon>
        <taxon>Viridiplantae</taxon>
        <taxon>Chlorophyta</taxon>
        <taxon>core chlorophytes</taxon>
        <taxon>Trebouxiophyceae</taxon>
        <taxon>Chlorellales</taxon>
        <taxon>Chlorellaceae</taxon>
        <taxon>Chlorella clade</taxon>
        <taxon>Chlorella</taxon>
    </lineage>
</organism>
<dbReference type="Gene3D" id="3.80.10.10">
    <property type="entry name" value="Ribonuclease Inhibitor"/>
    <property type="match status" value="1"/>
</dbReference>
<dbReference type="InterPro" id="IPR032675">
    <property type="entry name" value="LRR_dom_sf"/>
</dbReference>
<evidence type="ECO:0000313" key="5">
    <source>
        <dbReference type="Proteomes" id="UP000008141"/>
    </source>
</evidence>
<proteinExistence type="predicted"/>
<dbReference type="InParanoid" id="E1ZR02"/>
<dbReference type="InterPro" id="IPR003591">
    <property type="entry name" value="Leu-rich_rpt_typical-subtyp"/>
</dbReference>
<dbReference type="PANTHER" id="PTHR48057">
    <property type="entry name" value="LEUCINE-RICH REPEAT SERINE/THREONINE-PROTEIN KINASE 1"/>
    <property type="match status" value="1"/>
</dbReference>
<comment type="subcellular location">
    <subcellularLocation>
        <location evidence="1">Cytoplasm</location>
        <location evidence="1">Cytoskeleton</location>
        <location evidence="1">Cilium axoneme</location>
    </subcellularLocation>
</comment>
<evidence type="ECO:0000256" key="1">
    <source>
        <dbReference type="ARBA" id="ARBA00004430"/>
    </source>
</evidence>
<dbReference type="STRING" id="554065.E1ZR02"/>
<accession>E1ZR02</accession>
<dbReference type="GO" id="GO:0005930">
    <property type="term" value="C:axoneme"/>
    <property type="evidence" value="ECO:0007669"/>
    <property type="project" value="UniProtKB-SubCell"/>
</dbReference>
<gene>
    <name evidence="4" type="ORF">CHLNCDRAFT_54895</name>
</gene>
<protein>
    <submittedName>
        <fullName evidence="4">Uncharacterized protein</fullName>
    </submittedName>
</protein>
<dbReference type="OrthoDB" id="2016266at2759"/>
<keyword evidence="2" id="KW-0433">Leucine-rich repeat</keyword>
<dbReference type="RefSeq" id="XP_005843981.1">
    <property type="nucleotide sequence ID" value="XM_005843919.1"/>
</dbReference>
<dbReference type="SUPFAM" id="SSF52058">
    <property type="entry name" value="L domain-like"/>
    <property type="match status" value="1"/>
</dbReference>
<dbReference type="GeneID" id="17351218"/>
<dbReference type="InterPro" id="IPR052595">
    <property type="entry name" value="LRRC69/RLP"/>
</dbReference>
<evidence type="ECO:0000313" key="4">
    <source>
        <dbReference type="EMBL" id="EFN51879.1"/>
    </source>
</evidence>
<evidence type="ECO:0000256" key="3">
    <source>
        <dbReference type="ARBA" id="ARBA00022737"/>
    </source>
</evidence>